<feature type="binding site" evidence="6">
    <location>
        <position position="102"/>
    </location>
    <ligand>
        <name>phosphate</name>
        <dbReference type="ChEBI" id="CHEBI:43474"/>
        <note>substrate</note>
    </ligand>
</feature>
<dbReference type="InterPro" id="IPR020568">
    <property type="entry name" value="Ribosomal_Su5_D2-typ_SF"/>
</dbReference>
<evidence type="ECO:0000259" key="8">
    <source>
        <dbReference type="Pfam" id="PF03725"/>
    </source>
</evidence>
<keyword evidence="5" id="KW-0694">RNA-binding</keyword>
<keyword evidence="2 6" id="KW-0698">rRNA processing</keyword>
<gene>
    <name evidence="6" type="primary">rph</name>
    <name evidence="9" type="ORF">OP8BY_1853</name>
</gene>
<dbReference type="Pfam" id="PF01138">
    <property type="entry name" value="RNase_PH"/>
    <property type="match status" value="1"/>
</dbReference>
<comment type="subunit">
    <text evidence="6">Homohexameric ring arranged as a trimer of dimers.</text>
</comment>
<dbReference type="NCBIfam" id="TIGR01966">
    <property type="entry name" value="RNasePH"/>
    <property type="match status" value="1"/>
</dbReference>
<dbReference type="CDD" id="cd11362">
    <property type="entry name" value="RNase_PH_bact"/>
    <property type="match status" value="1"/>
</dbReference>
<dbReference type="Proteomes" id="UP000257323">
    <property type="component" value="Unassembled WGS sequence"/>
</dbReference>
<dbReference type="InterPro" id="IPR018336">
    <property type="entry name" value="RNase_PH_CS"/>
</dbReference>
<evidence type="ECO:0000256" key="1">
    <source>
        <dbReference type="ARBA" id="ARBA00006678"/>
    </source>
</evidence>
<keyword evidence="6" id="KW-0548">Nucleotidyltransferase</keyword>
<evidence type="ECO:0000313" key="9">
    <source>
        <dbReference type="EMBL" id="RFT16249.1"/>
    </source>
</evidence>
<dbReference type="InterPro" id="IPR001247">
    <property type="entry name" value="ExoRNase_PH_dom1"/>
</dbReference>
<proteinExistence type="inferred from homology"/>
<reference evidence="9 10" key="1">
    <citation type="submission" date="2018-08" db="EMBL/GenBank/DDBJ databases">
        <title>Genome analysis of the thermophilic bacterium of the candidate phylum Aminicenantes from deep subsurface aquifer revealed its physiology and ecological role.</title>
        <authorList>
            <person name="Kadnikov V.V."/>
            <person name="Mardanov A.V."/>
            <person name="Beletsky A.V."/>
            <person name="Karnachuk O.V."/>
            <person name="Ravin N.V."/>
        </authorList>
    </citation>
    <scope>NUCLEOTIDE SEQUENCE [LARGE SCALE GENOMIC DNA]</scope>
    <source>
        <strain evidence="9">BY38</strain>
    </source>
</reference>
<keyword evidence="6" id="KW-0808">Transferase</keyword>
<evidence type="ECO:0000256" key="5">
    <source>
        <dbReference type="ARBA" id="ARBA00022884"/>
    </source>
</evidence>
<dbReference type="Pfam" id="PF03725">
    <property type="entry name" value="RNase_PH_C"/>
    <property type="match status" value="1"/>
</dbReference>
<dbReference type="GO" id="GO:0031125">
    <property type="term" value="P:rRNA 3'-end processing"/>
    <property type="evidence" value="ECO:0007669"/>
    <property type="project" value="UniProtKB-ARBA"/>
</dbReference>
<dbReference type="GO" id="GO:0008033">
    <property type="term" value="P:tRNA processing"/>
    <property type="evidence" value="ECO:0007669"/>
    <property type="project" value="UniProtKB-UniRule"/>
</dbReference>
<dbReference type="GO" id="GO:0016075">
    <property type="term" value="P:rRNA catabolic process"/>
    <property type="evidence" value="ECO:0007669"/>
    <property type="project" value="UniProtKB-UniRule"/>
</dbReference>
<name>A0A3E2BND6_9BACT</name>
<feature type="domain" description="Exoribonuclease phosphorolytic" evidence="7">
    <location>
        <begin position="26"/>
        <end position="156"/>
    </location>
</feature>
<sequence length="262" mass="29181">MSRKKAVKEQVKKQVFKRPSGRSYNELRPIVIKPDYMEFAEGSAYLEMGKTRVVATATIEEKVPQFLKGTGSGWITAEYSMLPRSTEKRTPRERTQGKISGRTQEIQRLIGRALRATTDLNLIGERTIIIDCDVIQADGGTRTASVNAGCIALAICFKKLLDEGLLQTFPLRHLVAAVSVGLVEGQHLLDLDYIEDSQAEVDMNVIQTDNGRLVEVQAAAEKLPFSRQELNQLLKLADKGLKEIMAAQRAVLKKIHPVFIAY</sequence>
<keyword evidence="4 6" id="KW-0819">tRNA processing</keyword>
<comment type="similarity">
    <text evidence="1 6">Belongs to the RNase PH family.</text>
</comment>
<dbReference type="SUPFAM" id="SSF54211">
    <property type="entry name" value="Ribosomal protein S5 domain 2-like"/>
    <property type="match status" value="1"/>
</dbReference>
<dbReference type="EC" id="2.7.7.56" evidence="6"/>
<evidence type="ECO:0000259" key="7">
    <source>
        <dbReference type="Pfam" id="PF01138"/>
    </source>
</evidence>
<dbReference type="Gene3D" id="3.30.230.70">
    <property type="entry name" value="GHMP Kinase, N-terminal domain"/>
    <property type="match status" value="1"/>
</dbReference>
<evidence type="ECO:0000256" key="2">
    <source>
        <dbReference type="ARBA" id="ARBA00022552"/>
    </source>
</evidence>
<dbReference type="PANTHER" id="PTHR11953:SF0">
    <property type="entry name" value="EXOSOME COMPLEX COMPONENT RRP41"/>
    <property type="match status" value="1"/>
</dbReference>
<dbReference type="PANTHER" id="PTHR11953">
    <property type="entry name" value="EXOSOME COMPLEX COMPONENT"/>
    <property type="match status" value="1"/>
</dbReference>
<evidence type="ECO:0000256" key="4">
    <source>
        <dbReference type="ARBA" id="ARBA00022694"/>
    </source>
</evidence>
<dbReference type="AlphaFoldDB" id="A0A3E2BND6"/>
<organism evidence="9 10">
    <name type="scientific">Candidatus Saccharicenans subterraneus</name>
    <dbReference type="NCBI Taxonomy" id="2508984"/>
    <lineage>
        <taxon>Bacteria</taxon>
        <taxon>Candidatus Aminicenantota</taxon>
        <taxon>Candidatus Aminicenantia</taxon>
        <taxon>Candidatus Aminicenantales</taxon>
        <taxon>Candidatus Saccharicenantaceae</taxon>
        <taxon>Candidatus Saccharicenans</taxon>
    </lineage>
</organism>
<dbReference type="InterPro" id="IPR036345">
    <property type="entry name" value="ExoRNase_PH_dom2_sf"/>
</dbReference>
<dbReference type="GO" id="GO:0009022">
    <property type="term" value="F:tRNA nucleotidyltransferase activity"/>
    <property type="evidence" value="ECO:0007669"/>
    <property type="project" value="UniProtKB-UniRule"/>
</dbReference>
<dbReference type="SUPFAM" id="SSF55666">
    <property type="entry name" value="Ribonuclease PH domain 2-like"/>
    <property type="match status" value="1"/>
</dbReference>
<keyword evidence="3 6" id="KW-0820">tRNA-binding</keyword>
<dbReference type="InterPro" id="IPR050080">
    <property type="entry name" value="RNase_PH"/>
</dbReference>
<feature type="domain" description="Exoribonuclease phosphorolytic" evidence="8">
    <location>
        <begin position="173"/>
        <end position="239"/>
    </location>
</feature>
<accession>A0A3E2BND6</accession>
<dbReference type="GO" id="GO:0000175">
    <property type="term" value="F:3'-5'-RNA exonuclease activity"/>
    <property type="evidence" value="ECO:0007669"/>
    <property type="project" value="UniProtKB-UniRule"/>
</dbReference>
<dbReference type="GO" id="GO:0000049">
    <property type="term" value="F:tRNA binding"/>
    <property type="evidence" value="ECO:0007669"/>
    <property type="project" value="UniProtKB-UniRule"/>
</dbReference>
<dbReference type="HAMAP" id="MF_00564">
    <property type="entry name" value="RNase_PH"/>
    <property type="match status" value="1"/>
</dbReference>
<comment type="caution">
    <text evidence="9">The sequence shown here is derived from an EMBL/GenBank/DDBJ whole genome shotgun (WGS) entry which is preliminary data.</text>
</comment>
<evidence type="ECO:0000256" key="3">
    <source>
        <dbReference type="ARBA" id="ARBA00022555"/>
    </source>
</evidence>
<feature type="binding site" evidence="6">
    <location>
        <begin position="140"/>
        <end position="142"/>
    </location>
    <ligand>
        <name>phosphate</name>
        <dbReference type="ChEBI" id="CHEBI:43474"/>
        <note>substrate</note>
    </ligand>
</feature>
<dbReference type="InterPro" id="IPR027408">
    <property type="entry name" value="PNPase/RNase_PH_dom_sf"/>
</dbReference>
<comment type="catalytic activity">
    <reaction evidence="6">
        <text>tRNA(n+1) + phosphate = tRNA(n) + a ribonucleoside 5'-diphosphate</text>
        <dbReference type="Rhea" id="RHEA:10628"/>
        <dbReference type="Rhea" id="RHEA-COMP:17343"/>
        <dbReference type="Rhea" id="RHEA-COMP:17344"/>
        <dbReference type="ChEBI" id="CHEBI:43474"/>
        <dbReference type="ChEBI" id="CHEBI:57930"/>
        <dbReference type="ChEBI" id="CHEBI:173114"/>
        <dbReference type="EC" id="2.7.7.56"/>
    </reaction>
</comment>
<dbReference type="PROSITE" id="PS01277">
    <property type="entry name" value="RIBONUCLEASE_PH"/>
    <property type="match status" value="1"/>
</dbReference>
<protein>
    <recommendedName>
        <fullName evidence="6">Ribonuclease PH</fullName>
        <shortName evidence="6">RNase PH</shortName>
        <ecNumber evidence="6">2.7.7.56</ecNumber>
    </recommendedName>
    <alternativeName>
        <fullName evidence="6">tRNA nucleotidyltransferase</fullName>
    </alternativeName>
</protein>
<evidence type="ECO:0000256" key="6">
    <source>
        <dbReference type="HAMAP-Rule" id="MF_00564"/>
    </source>
</evidence>
<dbReference type="InterPro" id="IPR015847">
    <property type="entry name" value="ExoRNase_PH_dom2"/>
</dbReference>
<dbReference type="FunFam" id="3.30.230.70:FF:000003">
    <property type="entry name" value="Ribonuclease PH"/>
    <property type="match status" value="1"/>
</dbReference>
<dbReference type="EMBL" id="QUAH01000004">
    <property type="protein sequence ID" value="RFT16249.1"/>
    <property type="molecule type" value="Genomic_DNA"/>
</dbReference>
<comment type="function">
    <text evidence="6">Phosphorolytic 3'-5' exoribonuclease that plays an important role in tRNA 3'-end maturation. Removes nucleotide residues following the 3'-CCA terminus of tRNAs; can also add nucleotides to the ends of RNA molecules by using nucleoside diphosphates as substrates, but this may not be physiologically important. Probably plays a role in initiation of 16S rRNA degradation (leading to ribosome degradation) during starvation.</text>
</comment>
<dbReference type="InterPro" id="IPR002381">
    <property type="entry name" value="RNase_PH_bac-type"/>
</dbReference>
<evidence type="ECO:0000313" key="10">
    <source>
        <dbReference type="Proteomes" id="UP000257323"/>
    </source>
</evidence>